<evidence type="ECO:0000259" key="3">
    <source>
        <dbReference type="PROSITE" id="PS50102"/>
    </source>
</evidence>
<dbReference type="Proteomes" id="UP000663832">
    <property type="component" value="Unassembled WGS sequence"/>
</dbReference>
<keyword evidence="1" id="KW-0694">RNA-binding</keyword>
<dbReference type="InterPro" id="IPR035979">
    <property type="entry name" value="RBD_domain_sf"/>
</dbReference>
<feature type="non-terminal residue" evidence="4">
    <location>
        <position position="1"/>
    </location>
</feature>
<gene>
    <name evidence="4" type="ORF">BJG266_LOCUS43606</name>
    <name evidence="5" type="ORF">QVE165_LOCUS60541</name>
</gene>
<evidence type="ECO:0000313" key="7">
    <source>
        <dbReference type="Proteomes" id="UP000663877"/>
    </source>
</evidence>
<dbReference type="AlphaFoldDB" id="A0A815TPR9"/>
<evidence type="ECO:0000256" key="2">
    <source>
        <dbReference type="SAM" id="MobiDB-lite"/>
    </source>
</evidence>
<organism evidence="4 7">
    <name type="scientific">Adineta steineri</name>
    <dbReference type="NCBI Taxonomy" id="433720"/>
    <lineage>
        <taxon>Eukaryota</taxon>
        <taxon>Metazoa</taxon>
        <taxon>Spiralia</taxon>
        <taxon>Gnathifera</taxon>
        <taxon>Rotifera</taxon>
        <taxon>Eurotatoria</taxon>
        <taxon>Bdelloidea</taxon>
        <taxon>Adinetida</taxon>
        <taxon>Adinetidae</taxon>
        <taxon>Adineta</taxon>
    </lineage>
</organism>
<dbReference type="Gene3D" id="3.30.70.330">
    <property type="match status" value="2"/>
</dbReference>
<dbReference type="CDD" id="cd00590">
    <property type="entry name" value="RRM_SF"/>
    <property type="match status" value="1"/>
</dbReference>
<dbReference type="GO" id="GO:0003723">
    <property type="term" value="F:RNA binding"/>
    <property type="evidence" value="ECO:0007669"/>
    <property type="project" value="UniProtKB-UniRule"/>
</dbReference>
<proteinExistence type="predicted"/>
<comment type="caution">
    <text evidence="4">The sequence shown here is derived from an EMBL/GenBank/DDBJ whole genome shotgun (WGS) entry which is preliminary data.</text>
</comment>
<name>A0A815TPR9_9BILA</name>
<dbReference type="InterPro" id="IPR000504">
    <property type="entry name" value="RRM_dom"/>
</dbReference>
<keyword evidence="6" id="KW-1185">Reference proteome</keyword>
<dbReference type="InterPro" id="IPR012677">
    <property type="entry name" value="Nucleotide-bd_a/b_plait_sf"/>
</dbReference>
<reference evidence="4" key="1">
    <citation type="submission" date="2021-02" db="EMBL/GenBank/DDBJ databases">
        <authorList>
            <person name="Nowell W R."/>
        </authorList>
    </citation>
    <scope>NUCLEOTIDE SEQUENCE</scope>
</reference>
<dbReference type="OrthoDB" id="10396831at2759"/>
<feature type="domain" description="RRM" evidence="3">
    <location>
        <begin position="224"/>
        <end position="314"/>
    </location>
</feature>
<accession>A0A815TPR9</accession>
<evidence type="ECO:0000256" key="1">
    <source>
        <dbReference type="PROSITE-ProRule" id="PRU00176"/>
    </source>
</evidence>
<evidence type="ECO:0000313" key="6">
    <source>
        <dbReference type="Proteomes" id="UP000663832"/>
    </source>
</evidence>
<dbReference type="EMBL" id="CAJNOM010003543">
    <property type="protein sequence ID" value="CAF1646747.1"/>
    <property type="molecule type" value="Genomic_DNA"/>
</dbReference>
<dbReference type="SUPFAM" id="SSF54928">
    <property type="entry name" value="RNA-binding domain, RBD"/>
    <property type="match status" value="1"/>
</dbReference>
<evidence type="ECO:0000313" key="5">
    <source>
        <dbReference type="EMBL" id="CAF1646747.1"/>
    </source>
</evidence>
<feature type="region of interest" description="Disordered" evidence="2">
    <location>
        <begin position="329"/>
        <end position="351"/>
    </location>
</feature>
<dbReference type="EMBL" id="CAJNOI010003195">
    <property type="protein sequence ID" value="CAF1508932.1"/>
    <property type="molecule type" value="Genomic_DNA"/>
</dbReference>
<evidence type="ECO:0000313" key="4">
    <source>
        <dbReference type="EMBL" id="CAF1508932.1"/>
    </source>
</evidence>
<protein>
    <recommendedName>
        <fullName evidence="3">RRM domain-containing protein</fullName>
    </recommendedName>
</protein>
<sequence>NNKFQNTTNEDSFLATFTESDADKYLSELLQVFEEQSFQTETDTLMEVTKIFDDIETNNEQFPSVENLINTIDPTSLTTWLTSTQNKDLIDRVDEYQEKLLNSSSSPSISTNSTTSNISVKNNMKKRKLDPIENLERTLVVMRLREDINEINLYNHFHQSIQVTIKQCQTSSLEYAFILHKTKEEAESNLLKPINYILLGSQCHVEYACKSPFIPLDHQSYDKQTIVITNIPENVTADDLRHLFTNSSILKYCPARIIQRKSTSIDISGKNKILWGYAFLSYDNVQQAADVIEHAQQYHINAKNDILSLSQFQMAVAGALLKSVAPERPVQRGRPTAHLRSKTNSQSKQRRAISIQPPLTVLVVMDFITGQSQQ</sequence>
<dbReference type="PROSITE" id="PS50102">
    <property type="entry name" value="RRM"/>
    <property type="match status" value="1"/>
</dbReference>
<dbReference type="Proteomes" id="UP000663877">
    <property type="component" value="Unassembled WGS sequence"/>
</dbReference>